<dbReference type="GO" id="GO:0045039">
    <property type="term" value="P:protein insertion into mitochondrial inner membrane"/>
    <property type="evidence" value="ECO:0007669"/>
    <property type="project" value="TreeGrafter"/>
</dbReference>
<dbReference type="GeneTree" id="ENSGT00390000018541"/>
<protein>
    <recommendedName>
        <fullName evidence="4">Mitochondrial import inner membrane translocase subunit Tim29</fullName>
    </recommendedName>
</protein>
<sequence length="235" mass="26439">MAASCVFRRWCSSAAATSTQRSRWERLRSSRVGVWCSSLLSDYREACREVVVAAARGRPLAATVYLGALGGVWACYCTNPDDTSFQSSLLEKTNQLALLSPWIRSGTSDLHVQNLVKLRNEGRLRYASLGLASLTYSAEYDPDSSLYEARCSALGVPWSELPRRVLDVGFAGRWWVLDHKMKDYDVNEEQFRHLPATLAATAPPSPGQTEKNEKMHEEVWKAVVMEEEEEEQTRT</sequence>
<feature type="region of interest" description="Disordered" evidence="1">
    <location>
        <begin position="196"/>
        <end position="215"/>
    </location>
</feature>
<dbReference type="PANTHER" id="PTHR21435">
    <property type="entry name" value="MITOCHONDRIAL IMPORT INNER MEMBRANE TRANSLOCASE SUBUNIT TIM29"/>
    <property type="match status" value="1"/>
</dbReference>
<dbReference type="Pfam" id="PF10171">
    <property type="entry name" value="Tim29"/>
    <property type="match status" value="1"/>
</dbReference>
<proteinExistence type="predicted"/>
<dbReference type="RefSeq" id="XP_028842636.1">
    <property type="nucleotide sequence ID" value="XM_028986803.1"/>
</dbReference>
<accession>A0AAY4B2J4</accession>
<evidence type="ECO:0000313" key="2">
    <source>
        <dbReference type="Ensembl" id="ENSDCDP00010015167.1"/>
    </source>
</evidence>
<dbReference type="Ensembl" id="ENSDCDT00010016016.1">
    <property type="protein sequence ID" value="ENSDCDP00010015167.1"/>
    <property type="gene ID" value="ENSDCDG00010006965.1"/>
</dbReference>
<gene>
    <name evidence="2" type="primary">TIMM29</name>
</gene>
<reference evidence="2" key="2">
    <citation type="submission" date="2025-08" db="UniProtKB">
        <authorList>
            <consortium name="Ensembl"/>
        </authorList>
    </citation>
    <scope>IDENTIFICATION</scope>
</reference>
<evidence type="ECO:0000313" key="3">
    <source>
        <dbReference type="Proteomes" id="UP000694580"/>
    </source>
</evidence>
<evidence type="ECO:0008006" key="4">
    <source>
        <dbReference type="Google" id="ProtNLM"/>
    </source>
</evidence>
<organism evidence="2 3">
    <name type="scientific">Denticeps clupeoides</name>
    <name type="common">denticle herring</name>
    <dbReference type="NCBI Taxonomy" id="299321"/>
    <lineage>
        <taxon>Eukaryota</taxon>
        <taxon>Metazoa</taxon>
        <taxon>Chordata</taxon>
        <taxon>Craniata</taxon>
        <taxon>Vertebrata</taxon>
        <taxon>Euteleostomi</taxon>
        <taxon>Actinopterygii</taxon>
        <taxon>Neopterygii</taxon>
        <taxon>Teleostei</taxon>
        <taxon>Clupei</taxon>
        <taxon>Clupeiformes</taxon>
        <taxon>Denticipitoidei</taxon>
        <taxon>Denticipitidae</taxon>
        <taxon>Denticeps</taxon>
    </lineage>
</organism>
<reference evidence="2 3" key="1">
    <citation type="submission" date="2020-06" db="EMBL/GenBank/DDBJ databases">
        <authorList>
            <consortium name="Wellcome Sanger Institute Data Sharing"/>
        </authorList>
    </citation>
    <scope>NUCLEOTIDE SEQUENCE [LARGE SCALE GENOMIC DNA]</scope>
</reference>
<dbReference type="AlphaFoldDB" id="A0AAY4B2J4"/>
<keyword evidence="3" id="KW-1185">Reference proteome</keyword>
<dbReference type="Proteomes" id="UP000694580">
    <property type="component" value="Chromosome 7"/>
</dbReference>
<dbReference type="GO" id="GO:0042721">
    <property type="term" value="C:TIM22 mitochondrial import inner membrane insertion complex"/>
    <property type="evidence" value="ECO:0007669"/>
    <property type="project" value="InterPro"/>
</dbReference>
<dbReference type="PANTHER" id="PTHR21435:SF1">
    <property type="entry name" value="MITOCHONDRIAL IMPORT INNER MEMBRANE TRANSLOCASE SUBUNIT TIM29"/>
    <property type="match status" value="1"/>
</dbReference>
<evidence type="ECO:0000256" key="1">
    <source>
        <dbReference type="SAM" id="MobiDB-lite"/>
    </source>
</evidence>
<dbReference type="GeneID" id="114794320"/>
<dbReference type="InterPro" id="IPR019322">
    <property type="entry name" value="TIMM29"/>
</dbReference>
<name>A0AAY4B2J4_9TELE</name>
<reference evidence="2" key="3">
    <citation type="submission" date="2025-09" db="UniProtKB">
        <authorList>
            <consortium name="Ensembl"/>
        </authorList>
    </citation>
    <scope>IDENTIFICATION</scope>
</reference>